<organism evidence="4 5">
    <name type="scientific">Sediminicoccus rosea</name>
    <dbReference type="NCBI Taxonomy" id="1225128"/>
    <lineage>
        <taxon>Bacteria</taxon>
        <taxon>Pseudomonadati</taxon>
        <taxon>Pseudomonadota</taxon>
        <taxon>Alphaproteobacteria</taxon>
        <taxon>Acetobacterales</taxon>
        <taxon>Roseomonadaceae</taxon>
        <taxon>Sediminicoccus</taxon>
    </lineage>
</organism>
<dbReference type="Proteomes" id="UP001305521">
    <property type="component" value="Chromosome"/>
</dbReference>
<dbReference type="Gene3D" id="1.20.1600.10">
    <property type="entry name" value="Outer membrane efflux proteins (OEP)"/>
    <property type="match status" value="1"/>
</dbReference>
<reference evidence="4 5" key="1">
    <citation type="submission" date="2023-11" db="EMBL/GenBank/DDBJ databases">
        <title>Arctic aerobic anoxygenic photoheterotroph Sediminicoccus rosea KRV36 adapts its photosynthesis to long days of polar summer.</title>
        <authorList>
            <person name="Tomasch J."/>
            <person name="Kopejtka K."/>
            <person name="Bily T."/>
            <person name="Gardiner A.T."/>
            <person name="Gardian Z."/>
            <person name="Shivaramu S."/>
            <person name="Koblizek M."/>
            <person name="Engelhardt F."/>
            <person name="Kaftan D."/>
        </authorList>
    </citation>
    <scope>NUCLEOTIDE SEQUENCE [LARGE SCALE GENOMIC DNA]</scope>
    <source>
        <strain evidence="4 5">R-30</strain>
    </source>
</reference>
<dbReference type="InterPro" id="IPR010131">
    <property type="entry name" value="MdtP/NodT-like"/>
</dbReference>
<proteinExistence type="inferred from homology"/>
<sequence>MMRLTPSLALLLLAAPAWAQTPPTVAAPAASPTARPARAAGPGMAPLPLPAGTRVISLDQAERMLLERNLNVIAAQRGVDAVRAQRLVASSLPPPSVTVGNNFAEFNSTQSNNRIEGARFISPSNNIALGLTVLIETGGKRTLRTRLAEQNIAVAEAQVLDALRGQFFQLRQAFIAALAARANLEVALANRGSLDRTEALLRRQLQDGALPEGDLLRFQASRLPFEADVTNAAQNYAAAVAQVAVVLAMDAAAFSAPATRNATTAALPPVALDVRGRFDAMPTPGATREELAEAVQNRADVVAAARAATAGAANTSLAEAQRWRDVTLNGGWSRSRLSQDLPSASQPLNATNQFTFSLSVPLFTNQIVTGQVGTAAGQQAQLEAQARAALLQGRADFATAWAAYEQSRALLRLYTGGALNRAELAYRSAEQAYLAGGRSLLDVLDALRTLNATRVGANNARAAYLTALAQLEFATGVSGVAARL</sequence>
<evidence type="ECO:0000313" key="5">
    <source>
        <dbReference type="Proteomes" id="UP001305521"/>
    </source>
</evidence>
<dbReference type="PANTHER" id="PTHR30203">
    <property type="entry name" value="OUTER MEMBRANE CATION EFFLUX PROTEIN"/>
    <property type="match status" value="1"/>
</dbReference>
<dbReference type="SUPFAM" id="SSF56954">
    <property type="entry name" value="Outer membrane efflux proteins (OEP)"/>
    <property type="match status" value="1"/>
</dbReference>
<feature type="signal peptide" evidence="3">
    <location>
        <begin position="1"/>
        <end position="19"/>
    </location>
</feature>
<evidence type="ECO:0000256" key="1">
    <source>
        <dbReference type="ARBA" id="ARBA00007613"/>
    </source>
</evidence>
<comment type="similarity">
    <text evidence="1">Belongs to the outer membrane factor (OMF) (TC 1.B.17) family.</text>
</comment>
<dbReference type="PANTHER" id="PTHR30203:SF24">
    <property type="entry name" value="BLR4935 PROTEIN"/>
    <property type="match status" value="1"/>
</dbReference>
<dbReference type="Pfam" id="PF02321">
    <property type="entry name" value="OEP"/>
    <property type="match status" value="2"/>
</dbReference>
<dbReference type="RefSeq" id="WP_318647499.1">
    <property type="nucleotide sequence ID" value="NZ_CP137852.1"/>
</dbReference>
<protein>
    <submittedName>
        <fullName evidence="4">TolC family protein</fullName>
    </submittedName>
</protein>
<name>A0ABZ0PCU8_9PROT</name>
<keyword evidence="5" id="KW-1185">Reference proteome</keyword>
<dbReference type="InterPro" id="IPR003423">
    <property type="entry name" value="OMP_efflux"/>
</dbReference>
<keyword evidence="3" id="KW-0732">Signal</keyword>
<evidence type="ECO:0000313" key="4">
    <source>
        <dbReference type="EMBL" id="WPB83524.1"/>
    </source>
</evidence>
<evidence type="ECO:0000256" key="3">
    <source>
        <dbReference type="SAM" id="SignalP"/>
    </source>
</evidence>
<evidence type="ECO:0000256" key="2">
    <source>
        <dbReference type="SAM" id="MobiDB-lite"/>
    </source>
</evidence>
<accession>A0ABZ0PCU8</accession>
<gene>
    <name evidence="4" type="ORF">R9Z33_15585</name>
</gene>
<feature type="chain" id="PRO_5046684527" evidence="3">
    <location>
        <begin position="20"/>
        <end position="484"/>
    </location>
</feature>
<feature type="region of interest" description="Disordered" evidence="2">
    <location>
        <begin position="23"/>
        <end position="46"/>
    </location>
</feature>
<dbReference type="EMBL" id="CP137852">
    <property type="protein sequence ID" value="WPB83524.1"/>
    <property type="molecule type" value="Genomic_DNA"/>
</dbReference>